<protein>
    <submittedName>
        <fullName evidence="2">Putative integral membrane protein</fullName>
    </submittedName>
</protein>
<name>A0A0D0HQS4_9BACL</name>
<dbReference type="PATRIC" id="fig|265546.4.peg.1339"/>
<evidence type="ECO:0000313" key="3">
    <source>
        <dbReference type="Proteomes" id="UP000032047"/>
    </source>
</evidence>
<feature type="transmembrane region" description="Helical" evidence="1">
    <location>
        <begin position="146"/>
        <end position="175"/>
    </location>
</feature>
<accession>A0A0D0HQS4</accession>
<proteinExistence type="predicted"/>
<keyword evidence="1" id="KW-0812">Transmembrane</keyword>
<dbReference type="AlphaFoldDB" id="A0A0D0HQS4"/>
<feature type="transmembrane region" description="Helical" evidence="1">
    <location>
        <begin position="76"/>
        <end position="95"/>
    </location>
</feature>
<dbReference type="RefSeq" id="WP_042534825.1">
    <property type="nucleotide sequence ID" value="NZ_JXTG01000004.1"/>
</dbReference>
<feature type="transmembrane region" description="Helical" evidence="1">
    <location>
        <begin position="181"/>
        <end position="199"/>
    </location>
</feature>
<comment type="caution">
    <text evidence="2">The sequence shown here is derived from an EMBL/GenBank/DDBJ whole genome shotgun (WGS) entry which is preliminary data.</text>
</comment>
<feature type="transmembrane region" description="Helical" evidence="1">
    <location>
        <begin position="107"/>
        <end position="134"/>
    </location>
</feature>
<reference evidence="2 3" key="1">
    <citation type="submission" date="2015-01" db="EMBL/GenBank/DDBJ databases">
        <title>Genome sequence of Anoxybacillus ayderensis strain AB04.</title>
        <authorList>
            <person name="Belduz A.O."/>
            <person name="Canakci S."/>
            <person name="Chan K.-G."/>
            <person name="Kahar U.M."/>
            <person name="Yaakob A.S."/>
            <person name="Chan C.S."/>
            <person name="Goh K.M."/>
        </authorList>
    </citation>
    <scope>NUCLEOTIDE SEQUENCE [LARGE SCALE GENOMIC DNA]</scope>
    <source>
        <strain evidence="2 3">AB04</strain>
    </source>
</reference>
<organism evidence="2 3">
    <name type="scientific">Anoxybacillus ayderensis</name>
    <dbReference type="NCBI Taxonomy" id="265546"/>
    <lineage>
        <taxon>Bacteria</taxon>
        <taxon>Bacillati</taxon>
        <taxon>Bacillota</taxon>
        <taxon>Bacilli</taxon>
        <taxon>Bacillales</taxon>
        <taxon>Anoxybacillaceae</taxon>
        <taxon>Anoxybacillus</taxon>
    </lineage>
</organism>
<dbReference type="InterPro" id="IPR006938">
    <property type="entry name" value="DUF624"/>
</dbReference>
<evidence type="ECO:0000256" key="1">
    <source>
        <dbReference type="SAM" id="Phobius"/>
    </source>
</evidence>
<dbReference type="Proteomes" id="UP000032047">
    <property type="component" value="Unassembled WGS sequence"/>
</dbReference>
<feature type="transmembrane region" description="Helical" evidence="1">
    <location>
        <begin position="25"/>
        <end position="55"/>
    </location>
</feature>
<keyword evidence="3" id="KW-1185">Reference proteome</keyword>
<dbReference type="EMBL" id="JXTG01000004">
    <property type="protein sequence ID" value="KIP21662.1"/>
    <property type="molecule type" value="Genomic_DNA"/>
</dbReference>
<keyword evidence="1" id="KW-1133">Transmembrane helix</keyword>
<keyword evidence="1" id="KW-0472">Membrane</keyword>
<sequence length="216" mass="25310">MNFGTLEGKFYRFCEWITKLAYINVLWILFTLIGVLFLGFFPATVALFTIVRKWLLFHDHTFPIFKTFFKVYKQEFFKANALGLIFTTIFIVLYMDMLYLSNLSANIHTLFFIALSISFILYTVTLLYIFPVYVHYNLKFFQYLKYAFLIGMANPLITSMMVITIGLLCVVFFYLPGIIPFFSMSLFALLVMTGALHVFKKVERKQEKWGSSNSET</sequence>
<dbReference type="Pfam" id="PF04854">
    <property type="entry name" value="DUF624"/>
    <property type="match status" value="1"/>
</dbReference>
<evidence type="ECO:0000313" key="2">
    <source>
        <dbReference type="EMBL" id="KIP21662.1"/>
    </source>
</evidence>
<gene>
    <name evidence="2" type="ORF">JV16_01341</name>
</gene>